<dbReference type="Gene3D" id="3.30.559.10">
    <property type="entry name" value="Chloramphenicol acetyltransferase-like domain"/>
    <property type="match status" value="3"/>
</dbReference>
<dbReference type="PROSITE" id="PS50075">
    <property type="entry name" value="CARRIER"/>
    <property type="match status" value="3"/>
</dbReference>
<dbReference type="PROSITE" id="PS00455">
    <property type="entry name" value="AMP_BINDING"/>
    <property type="match status" value="3"/>
</dbReference>
<dbReference type="GO" id="GO:0008610">
    <property type="term" value="P:lipid biosynthetic process"/>
    <property type="evidence" value="ECO:0007669"/>
    <property type="project" value="UniProtKB-ARBA"/>
</dbReference>
<dbReference type="EMBL" id="MIKC01000006">
    <property type="protein sequence ID" value="OEG23184.1"/>
    <property type="molecule type" value="Genomic_DNA"/>
</dbReference>
<dbReference type="GO" id="GO:0017000">
    <property type="term" value="P:antibiotic biosynthetic process"/>
    <property type="evidence" value="ECO:0007669"/>
    <property type="project" value="UniProtKB-KW"/>
</dbReference>
<evidence type="ECO:0000256" key="1">
    <source>
        <dbReference type="ARBA" id="ARBA00001957"/>
    </source>
</evidence>
<dbReference type="SUPFAM" id="SSF56801">
    <property type="entry name" value="Acetyl-CoA synthetase-like"/>
    <property type="match status" value="3"/>
</dbReference>
<dbReference type="InterPro" id="IPR023213">
    <property type="entry name" value="CAT-like_dom_sf"/>
</dbReference>
<dbReference type="CDD" id="cd19534">
    <property type="entry name" value="E_NRPS"/>
    <property type="match status" value="1"/>
</dbReference>
<organism evidence="7 8">
    <name type="scientific">Enterococcus ureilyticus</name>
    <dbReference type="NCBI Taxonomy" id="1131292"/>
    <lineage>
        <taxon>Bacteria</taxon>
        <taxon>Bacillati</taxon>
        <taxon>Bacillota</taxon>
        <taxon>Bacilli</taxon>
        <taxon>Lactobacillales</taxon>
        <taxon>Enterococcaceae</taxon>
        <taxon>Enterococcus</taxon>
    </lineage>
</organism>
<dbReference type="GO" id="GO:0044550">
    <property type="term" value="P:secondary metabolite biosynthetic process"/>
    <property type="evidence" value="ECO:0007669"/>
    <property type="project" value="TreeGrafter"/>
</dbReference>
<dbReference type="NCBIfam" id="TIGR01720">
    <property type="entry name" value="NRPS-para261"/>
    <property type="match status" value="1"/>
</dbReference>
<dbReference type="InterPro" id="IPR010071">
    <property type="entry name" value="AA_adenyl_dom"/>
</dbReference>
<dbReference type="GO" id="GO:0005829">
    <property type="term" value="C:cytosol"/>
    <property type="evidence" value="ECO:0007669"/>
    <property type="project" value="TreeGrafter"/>
</dbReference>
<dbReference type="SUPFAM" id="SSF52777">
    <property type="entry name" value="CoA-dependent acyltransferases"/>
    <property type="match status" value="6"/>
</dbReference>
<dbReference type="CDD" id="cd19531">
    <property type="entry name" value="LCL_NRPS-like"/>
    <property type="match status" value="1"/>
</dbReference>
<feature type="domain" description="Carrier" evidence="6">
    <location>
        <begin position="3055"/>
        <end position="3130"/>
    </location>
</feature>
<protein>
    <recommendedName>
        <fullName evidence="6">Carrier domain-containing protein</fullName>
    </recommendedName>
</protein>
<dbReference type="InterPro" id="IPR000873">
    <property type="entry name" value="AMP-dep_synth/lig_dom"/>
</dbReference>
<keyword evidence="4" id="KW-0677">Repeat</keyword>
<dbReference type="Gene3D" id="3.40.50.12780">
    <property type="entry name" value="N-terminal domain of ligase-like"/>
    <property type="match status" value="1"/>
</dbReference>
<evidence type="ECO:0000256" key="4">
    <source>
        <dbReference type="ARBA" id="ARBA00022737"/>
    </source>
</evidence>
<dbReference type="GO" id="GO:0003824">
    <property type="term" value="F:catalytic activity"/>
    <property type="evidence" value="ECO:0007669"/>
    <property type="project" value="InterPro"/>
</dbReference>
<dbReference type="PANTHER" id="PTHR45527">
    <property type="entry name" value="NONRIBOSOMAL PEPTIDE SYNTHETASE"/>
    <property type="match status" value="1"/>
</dbReference>
<dbReference type="NCBIfam" id="NF003417">
    <property type="entry name" value="PRK04813.1"/>
    <property type="match status" value="3"/>
</dbReference>
<sequence>MENILINLLGESEYEKVIHEFNPNRNTNYKDLDLVTWFELEVQKHPQRDAVSISGETVTYEQLDQRANHIAKILVESGVGQEDLIGIILNRSIELVSTILGVLKSGAAFLPIDPENPEERIKYIIEDSHVKQIITDNNSKEKWATSLTKKVISPNFTTACNKAPALSYSPSQLAYVIYTSGTTGNPKGVMVEHKGLVNFIKWKLGTTNFDKKSVMLQKATCSFDAAVGEIFLGILGGVKLQLLTDQENNNFSLLLDVIQKNQVTHMVMIPTVLSVFLDYVVEVNKESYLSCLNTLYIAGEKLEETLVKKICTVTSLKKENIYNLYGPTEASIGSTYFHLAELKEQTAVSIGKGIDNATIYIMNGDQLCGVDEAGELCIGGAGVARGYLNRPELTAEKFVDHYFGLPGKIYRTGDLAKWQRDGNLEYLGRIDEQVKINGLRIELSEIKNTLASYPKIDDSAVIVSEDNQLLAYYVSKEDYQEDHLKAYLEKKLPLYMVPKRFIKIAVLPVNSNGKLDKEKLPAIEDEPSVSVQTIVAAKTENERILIEVFSAVLNNKNIGCNHNFFEIGGDSIKAIRIVSKLRELGYNLSVPTIMGEKNLGAIATYMESIQLESVEQDEQMIVGETPLSPIQQYFFESKLPEPEHFNQTFLLECANLQPDIFEKALQAVCNHHDLLRAVYPDDKQIIQEPNNSALFEMRSFDLACEKADAISEKIEELSNKLQASLHLAEGPLIKVGMFHTKETSYISLIVHHLMVDGISWRILVEDINIAYKQILENRAVELPMKTASFSKWCQTLEDFSTSEMLEKERPYWNKISKLAQQANTHLCVPQNDLGTGLDEISLSKELTENLILHSNKSYNTEINDLLVTALFRTINKRTKANTISVRMEGHGREPIHKPIHIDRTIGWFTTIYPVVCTEIGSTLQQDIKRVKENLRRIPNHGLGYSILDCYDEQFEGVQTEITFNYLGDFEQESSDYAIQINQVEYGYQIAENNHFGTPISIDGSLNNGIISFVFIYDKSQCSEAMINELKLSFEEELASVVDHCLNHALPEKTASDFGETEWNEEEFRSVEIAFAKQNAQIEKIYPLTPLQEGLLFHEFEQQSASAYIVQSLYGLGDIKVAEFKQALNLLVQKHSALRTTIVYKEVSVPRQVIRQQAICAIEIIDLTECLANEKALEAIKKANIQRGFDLETDALFRIKLIKSAPNNYKMLMSFHHIILDGWCNAILLNDLRDFYDQLLAGQIYEDIKQRLEPDYAHADYVSYLMERPTSESKEYWHRLLEDYTTVASILPTNAITVTSDQNQVKHILNTRESEQIRSLAKSLNTTVNTIFEAAWGLLLQNYTNTEDVVFGQVVSGRNSPIANIEDKVGLFINTIPVRVQNQKNTDFKTVVTNLQIQLNQSGAYDLYPLSEIQKEHKLGNKLVQTIVAFENYEENESPKQKTPQFLLEDIREETNYDLTLSIQNGETFAISLLFDVAKYTEQGVDHILTYFCQLMKSVIKAPAQPISTIDFLPKNQRELITNHFNQTPTSYPENRSITEMFTEVLSNYQNQTAVSSEDQALTYEQLDQRSTNLAHKLRSLGVVTGDLVAVVAERKVETVMLFLGILKAGGAYLPIDSNSPIERINFVLEDAKCKVLCDFGQQLIGTEELVTCTVITNEAFDTGDTTNALPQNSAEDLAYVIYTSGTTGVPKGVMITHKNVLRLVKNTNYVDFKDTHILQTGSLTFDACTFEIWGALLNGGALFMTTANVLMDPKSLENVIVSQKINTLFMTTSLFVNVVEMHPTAFHSLKRVLVGGEKIVASPIKRFKEYNPAVSICNIYGPTENTTFSLYEDLDYDIETLIPIGKPISNTTAYVMKNDQLCGIGIPGELYLGGAGLAKGYLNLKDSTEAKFIHSDSNQRLYKTGDLARWLEDGSIDYLGRVDDQVKIRGFRIELEGITTVIKQLPYVSNAMTIIFEENGQKEICSYVQLEEPVEIELIRHELLLKLPHYMVPKVIMHVEKLQLNKNGKTDKLSLPTPEISETAHFIAPRNEAEYIVCETFAEILSLENVSVTDDFFKLGGHSLKVMQLSGQLATKTGIKLTLEDIMTGRTVEKIAFNLQKGETYRPIEPGTSLEVSPAQKRILLVEETLNNSTTYNIPVVLTIEGELSIEKLQAALQHLSEKYEILRTTFTFKEGRYSQTIANKITIPISSSVVKKEELDQAIFDWIEPFDLVNGPLIKGHVFSILPQEQIVVVDIHHAIFDGESIPTFVAELAAFYNGEETREIGIQYRDYSSWKNQLDLQKQEEFWLDTLADAELNTEFPTDFSRGSEASYAGKSFAVELPEKLKQKIQEFCKQQGITSYIFYAALFNLLLSRYTRKTEIITGTAISGRNHPDLEQMLGMFVNTVALKQEVDSDVAFTDYVKQVQANFFEVFNNQDYPFEKLVEKLEIKPSQTRNPIFDVMFSYENIEDVHYSLGTAKMSYYELPNNTAKFDLTLTVKEHAEQVSINWDYNFQLFKEETMKKTSEHFIMLLTNALDQPKSPLTELSMIDQSEKEKICYTFNNQEQTSLQHETIISWFEENVIKYPDRIAVGIETTEVTYAELNEMANGIAKRLKEAGVKRQDVVGLLFHRSIEFVAAIYGVLKIGATYLPIDVELPTKRIDYILENSQAKEILTNGWSNSSAIQTIVVSSIDRTSENLALNCSGEDCAYIIYTSGSTGHPKGVKIRHNSLINLIEWQKEQGKVNDQSVILQKATCSFDASVWEIFLATLSGAKLQMLTEDENQDYARLLQVIQTKQVTHTLMVPTVFDSILDFMKAENLAEALDGLEKIYLGAEALTTQLLEKYAEVTQNKRNLTKITNLYGPTEITVCATFYEVQVEDLNDRIAIGQPIQNTQVYIMNEEKLCGIDVVGEICVGGAGVFKEYLGSESQTMEKLIPSIVKENDYLYRTGDLGKVDEKGQIHYLGRIDKQVKIRGFRIEIEEIEKELLKQPMISSAAVIVNERLGSPQLCAYLVSESTLTIPAILAELKDVFPDYMIPSFIKQIDELPKNHNGKLDEKALQEIPIEYHTTIVPPSTKDEAKLLPLFKEVLNVDNIGITDSFFELGGYSIKAVELTRRIENEFSLRVSLKDIMKEQNVKNIAKMIKKKNKKVFQPLLKAAEECLDE</sequence>
<dbReference type="STRING" id="1131292.BCR24_12785"/>
<dbReference type="Pfam" id="PF13193">
    <property type="entry name" value="AMP-binding_C"/>
    <property type="match status" value="2"/>
</dbReference>
<reference evidence="8" key="1">
    <citation type="submission" date="2016-09" db="EMBL/GenBank/DDBJ databases">
        <authorList>
            <person name="Gulvik C.A."/>
        </authorList>
    </citation>
    <scope>NUCLEOTIDE SEQUENCE [LARGE SCALE GENOMIC DNA]</scope>
    <source>
        <strain evidence="8">LMG 26676</strain>
    </source>
</reference>
<evidence type="ECO:0000313" key="7">
    <source>
        <dbReference type="EMBL" id="OEG23184.1"/>
    </source>
</evidence>
<dbReference type="InterPro" id="IPR042099">
    <property type="entry name" value="ANL_N_sf"/>
</dbReference>
<dbReference type="InterPro" id="IPR001242">
    <property type="entry name" value="Condensation_dom"/>
</dbReference>
<dbReference type="InterPro" id="IPR010060">
    <property type="entry name" value="NRPS_synth"/>
</dbReference>
<dbReference type="Pfam" id="PF00668">
    <property type="entry name" value="Condensation"/>
    <property type="match status" value="3"/>
</dbReference>
<evidence type="ECO:0000259" key="6">
    <source>
        <dbReference type="PROSITE" id="PS50075"/>
    </source>
</evidence>
<dbReference type="Proteomes" id="UP000094469">
    <property type="component" value="Unassembled WGS sequence"/>
</dbReference>
<dbReference type="GO" id="GO:0043041">
    <property type="term" value="P:amino acid activation for nonribosomal peptide biosynthetic process"/>
    <property type="evidence" value="ECO:0007669"/>
    <property type="project" value="TreeGrafter"/>
</dbReference>
<dbReference type="InterPro" id="IPR045851">
    <property type="entry name" value="AMP-bd_C_sf"/>
</dbReference>
<dbReference type="InterPro" id="IPR025110">
    <property type="entry name" value="AMP-bd_C"/>
</dbReference>
<dbReference type="CDD" id="cd12117">
    <property type="entry name" value="A_NRPS_Srf_like"/>
    <property type="match status" value="1"/>
</dbReference>
<keyword evidence="8" id="KW-1185">Reference proteome</keyword>
<evidence type="ECO:0000256" key="3">
    <source>
        <dbReference type="ARBA" id="ARBA00022553"/>
    </source>
</evidence>
<comment type="cofactor">
    <cofactor evidence="1">
        <name>pantetheine 4'-phosphate</name>
        <dbReference type="ChEBI" id="CHEBI:47942"/>
    </cofactor>
</comment>
<name>A0A1E5HE23_9ENTE</name>
<dbReference type="Pfam" id="PF00501">
    <property type="entry name" value="AMP-binding"/>
    <property type="match status" value="3"/>
</dbReference>
<dbReference type="CDD" id="cd05930">
    <property type="entry name" value="A_NRPS"/>
    <property type="match status" value="2"/>
</dbReference>
<dbReference type="Gene3D" id="3.40.50.980">
    <property type="match status" value="4"/>
</dbReference>
<dbReference type="InterPro" id="IPR036736">
    <property type="entry name" value="ACP-like_sf"/>
</dbReference>
<feature type="domain" description="Carrier" evidence="6">
    <location>
        <begin position="536"/>
        <end position="610"/>
    </location>
</feature>
<keyword evidence="2" id="KW-0596">Phosphopantetheine</keyword>
<dbReference type="SUPFAM" id="SSF47336">
    <property type="entry name" value="ACP-like"/>
    <property type="match status" value="3"/>
</dbReference>
<evidence type="ECO:0000313" key="8">
    <source>
        <dbReference type="Proteomes" id="UP000094469"/>
    </source>
</evidence>
<dbReference type="Gene3D" id="1.10.1200.10">
    <property type="entry name" value="ACP-like"/>
    <property type="match status" value="3"/>
</dbReference>
<keyword evidence="5" id="KW-0045">Antibiotic biosynthesis</keyword>
<dbReference type="PANTHER" id="PTHR45527:SF1">
    <property type="entry name" value="FATTY ACID SYNTHASE"/>
    <property type="match status" value="1"/>
</dbReference>
<dbReference type="Pfam" id="PF00550">
    <property type="entry name" value="PP-binding"/>
    <property type="match status" value="3"/>
</dbReference>
<dbReference type="RefSeq" id="WP_069639372.1">
    <property type="nucleotide sequence ID" value="NZ_JAFBEZ010000014.1"/>
</dbReference>
<dbReference type="InterPro" id="IPR006162">
    <property type="entry name" value="Ppantetheine_attach_site"/>
</dbReference>
<dbReference type="NCBIfam" id="TIGR01733">
    <property type="entry name" value="AA-adenyl-dom"/>
    <property type="match status" value="3"/>
</dbReference>
<gene>
    <name evidence="7" type="ORF">BCR24_12785</name>
</gene>
<evidence type="ECO:0000256" key="5">
    <source>
        <dbReference type="ARBA" id="ARBA00023194"/>
    </source>
</evidence>
<dbReference type="InterPro" id="IPR020845">
    <property type="entry name" value="AMP-binding_CS"/>
</dbReference>
<evidence type="ECO:0000256" key="2">
    <source>
        <dbReference type="ARBA" id="ARBA00022450"/>
    </source>
</evidence>
<dbReference type="InterPro" id="IPR009081">
    <property type="entry name" value="PP-bd_ACP"/>
</dbReference>
<dbReference type="PROSITE" id="PS00012">
    <property type="entry name" value="PHOSPHOPANTETHEINE"/>
    <property type="match status" value="2"/>
</dbReference>
<feature type="domain" description="Carrier" evidence="6">
    <location>
        <begin position="2028"/>
        <end position="2103"/>
    </location>
</feature>
<comment type="caution">
    <text evidence="7">The sequence shown here is derived from an EMBL/GenBank/DDBJ whole genome shotgun (WGS) entry which is preliminary data.</text>
</comment>
<dbReference type="FunFam" id="3.40.50.980:FF:000001">
    <property type="entry name" value="Non-ribosomal peptide synthetase"/>
    <property type="match status" value="3"/>
</dbReference>
<dbReference type="Gene3D" id="2.30.38.10">
    <property type="entry name" value="Luciferase, Domain 3"/>
    <property type="match status" value="2"/>
</dbReference>
<accession>A0A1E5HE23</accession>
<keyword evidence="3" id="KW-0597">Phosphoprotein</keyword>
<dbReference type="GO" id="GO:0031177">
    <property type="term" value="F:phosphopantetheine binding"/>
    <property type="evidence" value="ECO:0007669"/>
    <property type="project" value="TreeGrafter"/>
</dbReference>
<dbReference type="Gene3D" id="3.30.559.30">
    <property type="entry name" value="Nonribosomal peptide synthetase, condensation domain"/>
    <property type="match status" value="3"/>
</dbReference>
<proteinExistence type="predicted"/>
<dbReference type="Gene3D" id="3.30.300.30">
    <property type="match status" value="3"/>
</dbReference>